<keyword evidence="2" id="KW-0732">Signal</keyword>
<keyword evidence="4" id="KW-1185">Reference proteome</keyword>
<feature type="compositionally biased region" description="Low complexity" evidence="1">
    <location>
        <begin position="261"/>
        <end position="272"/>
    </location>
</feature>
<feature type="chain" id="PRO_5045730831" evidence="2">
    <location>
        <begin position="22"/>
        <end position="494"/>
    </location>
</feature>
<evidence type="ECO:0000256" key="1">
    <source>
        <dbReference type="SAM" id="MobiDB-lite"/>
    </source>
</evidence>
<organism evidence="3 4">
    <name type="scientific">Legionella dresdenensis</name>
    <dbReference type="NCBI Taxonomy" id="450200"/>
    <lineage>
        <taxon>Bacteria</taxon>
        <taxon>Pseudomonadati</taxon>
        <taxon>Pseudomonadota</taxon>
        <taxon>Gammaproteobacteria</taxon>
        <taxon>Legionellales</taxon>
        <taxon>Legionellaceae</taxon>
        <taxon>Legionella</taxon>
    </lineage>
</organism>
<dbReference type="NCBIfam" id="NF038225">
    <property type="entry name" value="IcmX_IVB"/>
    <property type="match status" value="1"/>
</dbReference>
<evidence type="ECO:0000313" key="3">
    <source>
        <dbReference type="EMBL" id="MFC3909588.1"/>
    </source>
</evidence>
<feature type="region of interest" description="Disordered" evidence="1">
    <location>
        <begin position="261"/>
        <end position="291"/>
    </location>
</feature>
<proteinExistence type="predicted"/>
<reference evidence="4" key="1">
    <citation type="journal article" date="2019" name="Int. J. Syst. Evol. Microbiol.">
        <title>The Global Catalogue of Microorganisms (GCM) 10K type strain sequencing project: providing services to taxonomists for standard genome sequencing and annotation.</title>
        <authorList>
            <consortium name="The Broad Institute Genomics Platform"/>
            <consortium name="The Broad Institute Genome Sequencing Center for Infectious Disease"/>
            <person name="Wu L."/>
            <person name="Ma J."/>
        </authorList>
    </citation>
    <scope>NUCLEOTIDE SEQUENCE [LARGE SCALE GENOMIC DNA]</scope>
    <source>
        <strain evidence="4">CCUG 59858</strain>
    </source>
</reference>
<sequence>MKFTAKKLATILLALSSTNFAATGGQASAGAGGAGGASPAAGGSSDDLTTYLKNLGSYLGYDITKYCPAGQQCPDAASGAGSGAGADAASGASSGSQAGQQQASSALFDANDAQNTQINALDSYIGALVGVTPQNTPMVSKDVTSYSLLNSLGGQTFNDPPYSTESSDGISVSSLIDQKTYRNDPVSQAILNIISTPNYTYCMDNDGKTQDDKCKFLYREKVMVNVLGDIQGTQAIFEPKSNGYVVPQLNSNTLLTPLLYSTDSSTGSNQGDSGSGSSGSGSSSNQGMEAKNQAQEAANFIRYVSGGIAPINLPNRQVYDDLMSKASNTTGNTAQDEQLKAQSKLLGFLSSLRIYAAQISVGISNLYYILSQRMPQSPVSGNGPKSSAALNEYIMATWRLYNPSAKGGGQSAGGGSASGSSGQNSQQWLNQINSGSAASVQKEIAILLAEINYQLYLSRQQQERLLLTQSILLLQNARASRPNADLSETSNQGN</sequence>
<dbReference type="EMBL" id="JBHSAB010000025">
    <property type="protein sequence ID" value="MFC3909588.1"/>
    <property type="molecule type" value="Genomic_DNA"/>
</dbReference>
<protein>
    <submittedName>
        <fullName evidence="3">Type IVB secretion system protein IcmX</fullName>
    </submittedName>
</protein>
<dbReference type="Proteomes" id="UP001595758">
    <property type="component" value="Unassembled WGS sequence"/>
</dbReference>
<evidence type="ECO:0000256" key="2">
    <source>
        <dbReference type="SAM" id="SignalP"/>
    </source>
</evidence>
<feature type="compositionally biased region" description="Gly residues" evidence="1">
    <location>
        <begin position="406"/>
        <end position="417"/>
    </location>
</feature>
<gene>
    <name evidence="3" type="primary">icmX</name>
    <name evidence="3" type="ORF">ACFORL_10960</name>
</gene>
<dbReference type="RefSeq" id="WP_382343948.1">
    <property type="nucleotide sequence ID" value="NZ_JBHSAB010000025.1"/>
</dbReference>
<name>A0ABV8CH45_9GAMM</name>
<comment type="caution">
    <text evidence="3">The sequence shown here is derived from an EMBL/GenBank/DDBJ whole genome shotgun (WGS) entry which is preliminary data.</text>
</comment>
<feature type="region of interest" description="Disordered" evidence="1">
    <location>
        <begin position="77"/>
        <end position="97"/>
    </location>
</feature>
<feature type="region of interest" description="Disordered" evidence="1">
    <location>
        <begin position="406"/>
        <end position="425"/>
    </location>
</feature>
<evidence type="ECO:0000313" key="4">
    <source>
        <dbReference type="Proteomes" id="UP001595758"/>
    </source>
</evidence>
<accession>A0ABV8CH45</accession>
<feature type="signal peptide" evidence="2">
    <location>
        <begin position="1"/>
        <end position="21"/>
    </location>
</feature>